<feature type="compositionally biased region" description="Basic and acidic residues" evidence="3">
    <location>
        <begin position="725"/>
        <end position="757"/>
    </location>
</feature>
<evidence type="ECO:0000313" key="6">
    <source>
        <dbReference type="Proteomes" id="UP000594260"/>
    </source>
</evidence>
<evidence type="ECO:0000313" key="5">
    <source>
        <dbReference type="EnsemblMetazoa" id="XP_022664545"/>
    </source>
</evidence>
<feature type="region of interest" description="Disordered" evidence="3">
    <location>
        <begin position="328"/>
        <end position="355"/>
    </location>
</feature>
<comment type="similarity">
    <text evidence="1">Belongs to the KRI1 family.</text>
</comment>
<dbReference type="InterPro" id="IPR024626">
    <property type="entry name" value="Kri1-like_C"/>
</dbReference>
<dbReference type="PANTHER" id="PTHR14490">
    <property type="entry name" value="ZINC FINGER, ZZ TYPE"/>
    <property type="match status" value="1"/>
</dbReference>
<feature type="region of interest" description="Disordered" evidence="3">
    <location>
        <begin position="969"/>
        <end position="1007"/>
    </location>
</feature>
<feature type="compositionally biased region" description="Basic and acidic residues" evidence="3">
    <location>
        <begin position="931"/>
        <end position="946"/>
    </location>
</feature>
<dbReference type="Pfam" id="PF05178">
    <property type="entry name" value="Kri1"/>
    <property type="match status" value="1"/>
</dbReference>
<dbReference type="AlphaFoldDB" id="A0A7M7MHW6"/>
<feature type="compositionally biased region" description="Basic and acidic residues" evidence="3">
    <location>
        <begin position="696"/>
        <end position="706"/>
    </location>
</feature>
<protein>
    <recommendedName>
        <fullName evidence="2">Protein KRI1 homolog</fullName>
    </recommendedName>
</protein>
<dbReference type="RefSeq" id="XP_022664545.1">
    <property type="nucleotide sequence ID" value="XM_022808810.1"/>
</dbReference>
<dbReference type="FunCoup" id="A0A7M7MHW6">
    <property type="interactions" value="502"/>
</dbReference>
<sequence length="1007" mass="117093">MTDLFAGCSSSEEDVGNVLRTDNAYARHYDDWRRKEELMKAKARYGSDLEASFGSQSSDTEEEDEEARQWTSEHEKKFLATLSALKGRDPRIYKKNEIIFGDVQSESNQVSQAGELTGEAGCEDNKSKAASFKEKKMTLKDYERKIISEEGGIYVDDEEIQGPRARLIDETHQDKLTYNDEQRALRDSLKAAAWETDDDESGENNDLAGGLVSRKKRKLDQEIKEEEEEYVKWLKGETDRLSNKKEAKELAELKRLWTEAGEEKLDEAEKFLRDYVLNKRYLTSKDDDFKFEVDFSEDEKDIEEMNEFEHKYNFRFEDPDPDFIKRYPRTIEDSMRRKDTRRADKKAERKARKEQERVQLREEINRLKSMKKKEILSKIDKLKNIAGNADIAFNDADIDGDFDPEEHDRRMVELFASYDEEAGEDFYPELEEDDHDLDDLRYDDWDKYEGEKILFEDEGSEDNEDQYNDLEKDHAPGFSGLSQSIQSSKVPEKAESQSNLSSSGEAIETGHGNVNSSDLDENNVIQRKETDGIERTSEGKLLIRGKKSAKLTLRDILPQNKEKKRRKSKFAEALARNKPTFDPERDQKFEKYFDEYYKLDFEDVVGGLQTRFKYRQVIPNDFGLSTEEILNAHDKELNKWCTLKKMVQYRSEEEENKDLHVYNKRKDHMHLKQKILASVYPTDIESPDAEIVHEAAEAKTTLEPKPKSKSRKNKKKKQRTTQQVETDHEDNVQEGDHNEDFDDKNYGKSSIDKDDIQKALSKKRKRSPMDREAGTAEQKKPKVAKGGDARVTDEVKIAEMSSVEHRISEPVRSDTDEQEQEKGNAKKTNKKIDYNKKDQRRTELETSGKFVKKSHEKGKRFGNIQKKSLDKKTQNMQILKKSLDRKAKKAKKGFKVVSSETSQFDTIPWDQLTAKQKKNRRNAMIKKRKKAETNKQKMQDATRRKNKFRRLEELQMSEARMKAYGLNPNKVKGNLVYSSGLSGKSKLKVDKAKNQEYKESSRGATDV</sequence>
<dbReference type="GO" id="GO:0030686">
    <property type="term" value="C:90S preribosome"/>
    <property type="evidence" value="ECO:0007669"/>
    <property type="project" value="TreeGrafter"/>
</dbReference>
<feature type="compositionally biased region" description="Basic residues" evidence="3">
    <location>
        <begin position="915"/>
        <end position="930"/>
    </location>
</feature>
<evidence type="ECO:0000256" key="2">
    <source>
        <dbReference type="ARBA" id="ARBA00017294"/>
    </source>
</evidence>
<feature type="compositionally biased region" description="Basic and acidic residues" evidence="3">
    <location>
        <begin position="767"/>
        <end position="846"/>
    </location>
</feature>
<accession>A0A7M7MHW6</accession>
<dbReference type="GO" id="GO:0000447">
    <property type="term" value="P:endonucleolytic cleavage in ITS1 to separate SSU-rRNA from 5.8S rRNA and LSU-rRNA from tricistronic rRNA transcript (SSU-rRNA, 5.8S rRNA, LSU-rRNA)"/>
    <property type="evidence" value="ECO:0007669"/>
    <property type="project" value="TreeGrafter"/>
</dbReference>
<feature type="compositionally biased region" description="Basic and acidic residues" evidence="3">
    <location>
        <begin position="526"/>
        <end position="538"/>
    </location>
</feature>
<feature type="region of interest" description="Disordered" evidence="3">
    <location>
        <begin position="107"/>
        <end position="127"/>
    </location>
</feature>
<feature type="region of interest" description="Disordered" evidence="3">
    <location>
        <begin position="49"/>
        <end position="73"/>
    </location>
</feature>
<feature type="domain" description="Kri1-like C-terminal" evidence="4">
    <location>
        <begin position="588"/>
        <end position="674"/>
    </location>
</feature>
<dbReference type="GO" id="GO:0005730">
    <property type="term" value="C:nucleolus"/>
    <property type="evidence" value="ECO:0007669"/>
    <property type="project" value="TreeGrafter"/>
</dbReference>
<dbReference type="PANTHER" id="PTHR14490:SF5">
    <property type="entry name" value="PROTEIN KRI1 HOMOLOG"/>
    <property type="match status" value="1"/>
</dbReference>
<feature type="compositionally biased region" description="Acidic residues" evidence="3">
    <location>
        <begin position="456"/>
        <end position="468"/>
    </location>
</feature>
<dbReference type="InParanoid" id="A0A7M7MHW6"/>
<feature type="compositionally biased region" description="Basic and acidic residues" evidence="3">
    <location>
        <begin position="987"/>
        <end position="1001"/>
    </location>
</feature>
<feature type="region of interest" description="Disordered" evidence="3">
    <location>
        <begin position="192"/>
        <end position="211"/>
    </location>
</feature>
<feature type="region of interest" description="Disordered" evidence="3">
    <location>
        <begin position="696"/>
        <end position="876"/>
    </location>
</feature>
<dbReference type="OrthoDB" id="10252032at2759"/>
<dbReference type="KEGG" id="vde:111251792"/>
<feature type="region of interest" description="Disordered" evidence="3">
    <location>
        <begin position="452"/>
        <end position="539"/>
    </location>
</feature>
<feature type="region of interest" description="Disordered" evidence="3">
    <location>
        <begin position="554"/>
        <end position="581"/>
    </location>
</feature>
<dbReference type="OMA" id="RMENETH"/>
<feature type="compositionally biased region" description="Polar residues" evidence="3">
    <location>
        <begin position="480"/>
        <end position="489"/>
    </location>
</feature>
<evidence type="ECO:0000256" key="3">
    <source>
        <dbReference type="SAM" id="MobiDB-lite"/>
    </source>
</evidence>
<feature type="compositionally biased region" description="Basic residues" evidence="3">
    <location>
        <begin position="850"/>
        <end position="860"/>
    </location>
</feature>
<dbReference type="GeneID" id="111251792"/>
<proteinExistence type="inferred from homology"/>
<dbReference type="EnsemblMetazoa" id="XM_022808810">
    <property type="protein sequence ID" value="XP_022664545"/>
    <property type="gene ID" value="LOC111251792"/>
</dbReference>
<evidence type="ECO:0000256" key="1">
    <source>
        <dbReference type="ARBA" id="ARBA00007473"/>
    </source>
</evidence>
<name>A0A7M7MHW6_VARDE</name>
<dbReference type="Pfam" id="PF12936">
    <property type="entry name" value="Kri1_C"/>
    <property type="match status" value="1"/>
</dbReference>
<feature type="compositionally biased region" description="Basic residues" evidence="3">
    <location>
        <begin position="707"/>
        <end position="719"/>
    </location>
</feature>
<dbReference type="Proteomes" id="UP000594260">
    <property type="component" value="Unplaced"/>
</dbReference>
<reference evidence="5" key="1">
    <citation type="submission" date="2021-01" db="UniProtKB">
        <authorList>
            <consortium name="EnsemblMetazoa"/>
        </authorList>
    </citation>
    <scope>IDENTIFICATION</scope>
</reference>
<keyword evidence="6" id="KW-1185">Reference proteome</keyword>
<dbReference type="InterPro" id="IPR018034">
    <property type="entry name" value="Kri1"/>
</dbReference>
<organism evidence="5 6">
    <name type="scientific">Varroa destructor</name>
    <name type="common">Honeybee mite</name>
    <dbReference type="NCBI Taxonomy" id="109461"/>
    <lineage>
        <taxon>Eukaryota</taxon>
        <taxon>Metazoa</taxon>
        <taxon>Ecdysozoa</taxon>
        <taxon>Arthropoda</taxon>
        <taxon>Chelicerata</taxon>
        <taxon>Arachnida</taxon>
        <taxon>Acari</taxon>
        <taxon>Parasitiformes</taxon>
        <taxon>Mesostigmata</taxon>
        <taxon>Gamasina</taxon>
        <taxon>Dermanyssoidea</taxon>
        <taxon>Varroidae</taxon>
        <taxon>Varroa</taxon>
    </lineage>
</organism>
<feature type="region of interest" description="Disordered" evidence="3">
    <location>
        <begin position="915"/>
        <end position="946"/>
    </location>
</feature>
<evidence type="ECO:0000259" key="4">
    <source>
        <dbReference type="Pfam" id="PF12936"/>
    </source>
</evidence>